<dbReference type="EMBL" id="JASBWT010000006">
    <property type="protein sequence ID" value="KAJ9103978.1"/>
    <property type="molecule type" value="Genomic_DNA"/>
</dbReference>
<proteinExistence type="predicted"/>
<accession>A0ACC2VXR6</accession>
<reference evidence="1" key="1">
    <citation type="submission" date="2023-04" db="EMBL/GenBank/DDBJ databases">
        <title>Draft Genome sequencing of Naganishia species isolated from polar environments using Oxford Nanopore Technology.</title>
        <authorList>
            <person name="Leo P."/>
            <person name="Venkateswaran K."/>
        </authorList>
    </citation>
    <scope>NUCLEOTIDE SEQUENCE</scope>
    <source>
        <strain evidence="1">MNA-CCFEE 5423</strain>
    </source>
</reference>
<protein>
    <submittedName>
        <fullName evidence="1">Uncharacterized protein</fullName>
    </submittedName>
</protein>
<evidence type="ECO:0000313" key="1">
    <source>
        <dbReference type="EMBL" id="KAJ9103978.1"/>
    </source>
</evidence>
<gene>
    <name evidence="1" type="ORF">QFC21_002441</name>
</gene>
<evidence type="ECO:0000313" key="2">
    <source>
        <dbReference type="Proteomes" id="UP001227268"/>
    </source>
</evidence>
<organism evidence="1 2">
    <name type="scientific">Naganishia friedmannii</name>
    <dbReference type="NCBI Taxonomy" id="89922"/>
    <lineage>
        <taxon>Eukaryota</taxon>
        <taxon>Fungi</taxon>
        <taxon>Dikarya</taxon>
        <taxon>Basidiomycota</taxon>
        <taxon>Agaricomycotina</taxon>
        <taxon>Tremellomycetes</taxon>
        <taxon>Filobasidiales</taxon>
        <taxon>Filobasidiaceae</taxon>
        <taxon>Naganishia</taxon>
    </lineage>
</organism>
<name>A0ACC2VXR6_9TREE</name>
<dbReference type="Proteomes" id="UP001227268">
    <property type="component" value="Unassembled WGS sequence"/>
</dbReference>
<keyword evidence="2" id="KW-1185">Reference proteome</keyword>
<comment type="caution">
    <text evidence="1">The sequence shown here is derived from an EMBL/GenBank/DDBJ whole genome shotgun (WGS) entry which is preliminary data.</text>
</comment>
<sequence length="602" mass="66984">MLSAVGTSEGNGYAEDPAAAMTFVKETLAALDSNIQALILRQRNQDNNRQMLHSTIQERASKPVVELLARWIEASRLPPQNGGVDYATAALGGVAAVPRILYRESMRDIAAKLRQRVRNDLVDDNEISNILGSCLLEIPETLTSRLHGLLKRKSKDELLFLWQACSPILKAQSDHEIRTNIISLFLTTSLANRSDSKSQSDELQAVLAEIYSLLPKPTPLPVYHSLLSLYAGINTISSPDHQETGNTVLSSQASLQNLLATWSRMKAEQVTPDIKAYTILITGLGKKGDYQGLQRVWEELVNDAACKALWQKEEGTGSSTLALSLFDYVCETKSAYQPDMFTVNIVLRHYARKKDLDAIIRLMDRLPGFRLTPDLVTYTTLIGGLLDAGRPDTAEGILNVMQKTGVHPNAYVYSLLIADLAKRGTQEAMKSAEALLQQMKAVGLKATAVTWTALASGYFRAAMVREGLGAIKRSQDKGVELTRVSYNMVLRSILYSDMDAVPAAEIEHFFRGKLGASQRHPVIIDGNTDATLLLLQNMIDNRIEPDLDTWQLVLDSLSRQEKWTEADSVIQLMYSRRYVVKEGSLLARVVQQIRNREKTRRR</sequence>